<dbReference type="CDD" id="cd00769">
    <property type="entry name" value="PheRS_beta_core"/>
    <property type="match status" value="1"/>
</dbReference>
<evidence type="ECO:0000256" key="8">
    <source>
        <dbReference type="ARBA" id="ARBA00022741"/>
    </source>
</evidence>
<dbReference type="OrthoDB" id="9805455at2"/>
<evidence type="ECO:0000256" key="6">
    <source>
        <dbReference type="ARBA" id="ARBA00022598"/>
    </source>
</evidence>
<evidence type="ECO:0000256" key="15">
    <source>
        <dbReference type="HAMAP-Rule" id="MF_00283"/>
    </source>
</evidence>
<feature type="domain" description="TRNA-binding" evidence="17">
    <location>
        <begin position="36"/>
        <end position="146"/>
    </location>
</feature>
<dbReference type="SUPFAM" id="SSF54991">
    <property type="entry name" value="Anticodon-binding domain of PheRS"/>
    <property type="match status" value="1"/>
</dbReference>
<dbReference type="PANTHER" id="PTHR10947:SF0">
    <property type="entry name" value="PHENYLALANINE--TRNA LIGASE BETA SUBUNIT"/>
    <property type="match status" value="1"/>
</dbReference>
<dbReference type="GO" id="GO:0000287">
    <property type="term" value="F:magnesium ion binding"/>
    <property type="evidence" value="ECO:0007669"/>
    <property type="project" value="UniProtKB-UniRule"/>
</dbReference>
<dbReference type="GO" id="GO:0005524">
    <property type="term" value="F:ATP binding"/>
    <property type="evidence" value="ECO:0007669"/>
    <property type="project" value="UniProtKB-UniRule"/>
</dbReference>
<dbReference type="Gene3D" id="3.30.56.10">
    <property type="match status" value="2"/>
</dbReference>
<accession>X5HLQ2</accession>
<dbReference type="Gene3D" id="3.30.70.380">
    <property type="entry name" value="Ferrodoxin-fold anticodon-binding domain"/>
    <property type="match status" value="1"/>
</dbReference>
<dbReference type="NCBIfam" id="NF045760">
    <property type="entry name" value="YtpR"/>
    <property type="match status" value="1"/>
</dbReference>
<organism evidence="20 21">
    <name type="scientific">Neorickettsia helminthoeca str. Oregon</name>
    <dbReference type="NCBI Taxonomy" id="1286528"/>
    <lineage>
        <taxon>Bacteria</taxon>
        <taxon>Pseudomonadati</taxon>
        <taxon>Pseudomonadota</taxon>
        <taxon>Alphaproteobacteria</taxon>
        <taxon>Rickettsiales</taxon>
        <taxon>Anaplasmataceae</taxon>
        <taxon>Neorickettsia</taxon>
    </lineage>
</organism>
<dbReference type="InterPro" id="IPR041616">
    <property type="entry name" value="PheRS_beta_core"/>
</dbReference>
<evidence type="ECO:0000313" key="20">
    <source>
        <dbReference type="EMBL" id="AHX11350.1"/>
    </source>
</evidence>
<name>X5HLQ2_9RICK</name>
<dbReference type="Gene3D" id="3.50.40.10">
    <property type="entry name" value="Phenylalanyl-trna Synthetase, Chain B, domain 3"/>
    <property type="match status" value="1"/>
</dbReference>
<dbReference type="Pfam" id="PF03147">
    <property type="entry name" value="FDX-ACB"/>
    <property type="match status" value="1"/>
</dbReference>
<dbReference type="GO" id="GO:0006432">
    <property type="term" value="P:phenylalanyl-tRNA aminoacylation"/>
    <property type="evidence" value="ECO:0007669"/>
    <property type="project" value="UniProtKB-UniRule"/>
</dbReference>
<keyword evidence="6 15" id="KW-0436">Ligase</keyword>
<dbReference type="KEGG" id="nhm:NHE_0402"/>
<dbReference type="Pfam" id="PF03483">
    <property type="entry name" value="B3_4"/>
    <property type="match status" value="1"/>
</dbReference>
<comment type="cofactor">
    <cofactor evidence="15">
        <name>Mg(2+)</name>
        <dbReference type="ChEBI" id="CHEBI:18420"/>
    </cofactor>
    <text evidence="15">Binds 2 magnesium ions per tetramer.</text>
</comment>
<evidence type="ECO:0000256" key="13">
    <source>
        <dbReference type="ARBA" id="ARBA00023146"/>
    </source>
</evidence>
<dbReference type="InterPro" id="IPR012340">
    <property type="entry name" value="NA-bd_OB-fold"/>
</dbReference>
<evidence type="ECO:0000256" key="16">
    <source>
        <dbReference type="PROSITE-ProRule" id="PRU00209"/>
    </source>
</evidence>
<dbReference type="InterPro" id="IPR020825">
    <property type="entry name" value="Phe-tRNA_synthase-like_B3/B4"/>
</dbReference>
<dbReference type="SMART" id="SM00896">
    <property type="entry name" value="FDX-ACB"/>
    <property type="match status" value="1"/>
</dbReference>
<evidence type="ECO:0000256" key="9">
    <source>
        <dbReference type="ARBA" id="ARBA00022840"/>
    </source>
</evidence>
<sequence length="773" mass="86654">MKFTFGWLLEHLDTSVSLEQIITALISLGFEVERCHSIGSGFVVARVEEVSKHPQADRLRLCRVSDGNQEFQIVCGAQNVRAGLKVVLACIGAVIPSNSMSIKKSKIRGCESMGMLCSSRELGLSEEDDGGILELGDEYEIGTEFSIDPLIEISVTPNRGDVLSIYGIARELAAAGYGRLIQSKIKYYPIETQETINFEIHSAEACSKFAGLSITGVKNTDSPEWLRKRLNRIGIRSVSALVDIVNYVMLSYGSPMHIYDADEIKGRSLSISVSVGERKCKALDGKEYTIPDGSIVIEDQVSEVHAIAGIIGAEKSECTLSTTNIFLEAAVFNCVNIALTRRKLKINTESAYRFERGVDPGFTETALRIAGSMIIEVCGGKMGEVQICDSGIKREVVKFPISFFSSMTGIEIEISRMIQILTNLGFEVTQNGKELDVISPSWRNDISTQACIAEEMLRVHGYDHLKENPLPNRIPVIFRESLEERIRGLMIARGFSEVITWSFMSERKCAEKDDLVLIQNPLGLEFNVMRPSIIYNLLDVAQKNHNNGTHIVRVFEIGRVYSKNAENSVISALKSGQSFQRNVHEKAHSMDFFDLKADLEMLFNYLNLENISFSKEGLPTWYHPGKAAVVSIAKRRIGFMGEIHPEISFGKKIVAFELYLDRIAYRQPSKESVFSKFPVVERDFSFVFELDKDPCWEALEKEVRSISKLIKDVTLFDRYEGDFNGMKRLSLAFLVTMENDLHSMSSEEIGGLSDKIIQCVEERFFGTLRVSYK</sequence>
<dbReference type="SUPFAM" id="SSF50249">
    <property type="entry name" value="Nucleic acid-binding proteins"/>
    <property type="match status" value="1"/>
</dbReference>
<evidence type="ECO:0000259" key="17">
    <source>
        <dbReference type="PROSITE" id="PS50886"/>
    </source>
</evidence>
<dbReference type="PROSITE" id="PS50886">
    <property type="entry name" value="TRBD"/>
    <property type="match status" value="1"/>
</dbReference>
<evidence type="ECO:0000256" key="1">
    <source>
        <dbReference type="ARBA" id="ARBA00004496"/>
    </source>
</evidence>
<dbReference type="InterPro" id="IPR005147">
    <property type="entry name" value="tRNA_synthase_B5-dom"/>
</dbReference>
<feature type="domain" description="FDX-ACB" evidence="18">
    <location>
        <begin position="675"/>
        <end position="769"/>
    </location>
</feature>
<keyword evidence="9 15" id="KW-0067">ATP-binding</keyword>
<dbReference type="Gene3D" id="2.40.50.140">
    <property type="entry name" value="Nucleic acid-binding proteins"/>
    <property type="match status" value="1"/>
</dbReference>
<evidence type="ECO:0000256" key="3">
    <source>
        <dbReference type="ARBA" id="ARBA00011209"/>
    </source>
</evidence>
<gene>
    <name evidence="15 20" type="primary">pheT</name>
    <name evidence="20" type="ORF">NHE_0402</name>
</gene>
<comment type="subunit">
    <text evidence="3 15">Tetramer of two alpha and two beta subunits.</text>
</comment>
<dbReference type="GO" id="GO:0009328">
    <property type="term" value="C:phenylalanine-tRNA ligase complex"/>
    <property type="evidence" value="ECO:0007669"/>
    <property type="project" value="TreeGrafter"/>
</dbReference>
<comment type="similarity">
    <text evidence="2 15">Belongs to the phenylalanyl-tRNA synthetase beta subunit family. Type 1 subfamily.</text>
</comment>
<evidence type="ECO:0000256" key="12">
    <source>
        <dbReference type="ARBA" id="ARBA00022917"/>
    </source>
</evidence>
<reference evidence="20 21" key="1">
    <citation type="submission" date="2014-03" db="EMBL/GenBank/DDBJ databases">
        <title>Sequencing and Comparison of Genomes and Transcriptome Profiles of Human Ehrlichiosis Agents.</title>
        <authorList>
            <person name="Lin M."/>
            <person name="Daugherty S.C."/>
            <person name="Nagaraj S."/>
            <person name="Cheng Z."/>
            <person name="Xiong Q."/>
            <person name="Lin F.-Y."/>
            <person name="Sengamalay N."/>
            <person name="Ott S."/>
            <person name="Godinez A."/>
            <person name="Tallon L.J."/>
            <person name="Sadzewicz L."/>
            <person name="Fraser C.M."/>
            <person name="Dunning Hotopp J.C."/>
            <person name="Rikihisa Y."/>
        </authorList>
    </citation>
    <scope>NUCLEOTIDE SEQUENCE [LARGE SCALE GENOMIC DNA]</scope>
    <source>
        <strain evidence="20 21">Oregon</strain>
    </source>
</reference>
<dbReference type="FunFam" id="2.40.50.140:FF:000045">
    <property type="entry name" value="Phenylalanine--tRNA ligase beta subunit"/>
    <property type="match status" value="1"/>
</dbReference>
<keyword evidence="5 16" id="KW-0820">tRNA-binding</keyword>
<comment type="caution">
    <text evidence="15">Lacks conserved residue(s) required for the propagation of feature annotation.</text>
</comment>
<dbReference type="EMBL" id="CP007481">
    <property type="protein sequence ID" value="AHX11350.1"/>
    <property type="molecule type" value="Genomic_DNA"/>
</dbReference>
<dbReference type="HOGENOM" id="CLU_016891_0_0_5"/>
<feature type="binding site" evidence="15">
    <location>
        <position position="454"/>
    </location>
    <ligand>
        <name>Mg(2+)</name>
        <dbReference type="ChEBI" id="CHEBI:18420"/>
        <note>shared with alpha subunit</note>
    </ligand>
</feature>
<evidence type="ECO:0000256" key="11">
    <source>
        <dbReference type="ARBA" id="ARBA00022884"/>
    </source>
</evidence>
<dbReference type="InterPro" id="IPR036690">
    <property type="entry name" value="Fdx_antiC-bd_sf"/>
</dbReference>
<dbReference type="Pfam" id="PF03484">
    <property type="entry name" value="B5"/>
    <property type="match status" value="1"/>
</dbReference>
<dbReference type="InterPro" id="IPR045864">
    <property type="entry name" value="aa-tRNA-synth_II/BPL/LPL"/>
</dbReference>
<dbReference type="HAMAP" id="MF_00283">
    <property type="entry name" value="Phe_tRNA_synth_beta1"/>
    <property type="match status" value="1"/>
</dbReference>
<dbReference type="PROSITE" id="PS51483">
    <property type="entry name" value="B5"/>
    <property type="match status" value="1"/>
</dbReference>
<dbReference type="EC" id="6.1.1.20" evidence="15"/>
<dbReference type="AlphaFoldDB" id="X5HLQ2"/>
<evidence type="ECO:0000256" key="10">
    <source>
        <dbReference type="ARBA" id="ARBA00022842"/>
    </source>
</evidence>
<evidence type="ECO:0000259" key="18">
    <source>
        <dbReference type="PROSITE" id="PS51447"/>
    </source>
</evidence>
<dbReference type="InterPro" id="IPR005121">
    <property type="entry name" value="Fdx_antiC-bd"/>
</dbReference>
<dbReference type="InterPro" id="IPR045060">
    <property type="entry name" value="Phe-tRNA-ligase_IIc_bsu"/>
</dbReference>
<evidence type="ECO:0000259" key="19">
    <source>
        <dbReference type="PROSITE" id="PS51483"/>
    </source>
</evidence>
<evidence type="ECO:0000256" key="14">
    <source>
        <dbReference type="ARBA" id="ARBA00049255"/>
    </source>
</evidence>
<dbReference type="Proteomes" id="UP000023755">
    <property type="component" value="Chromosome"/>
</dbReference>
<keyword evidence="13 15" id="KW-0030">Aminoacyl-tRNA synthetase</keyword>
<dbReference type="GO" id="GO:0000049">
    <property type="term" value="F:tRNA binding"/>
    <property type="evidence" value="ECO:0007669"/>
    <property type="project" value="UniProtKB-UniRule"/>
</dbReference>
<dbReference type="InterPro" id="IPR009061">
    <property type="entry name" value="DNA-bd_dom_put_sf"/>
</dbReference>
<feature type="binding site" evidence="15">
    <location>
        <position position="445"/>
    </location>
    <ligand>
        <name>Mg(2+)</name>
        <dbReference type="ChEBI" id="CHEBI:18420"/>
        <note>shared with alpha subunit</note>
    </ligand>
</feature>
<dbReference type="STRING" id="1286528.NHE_0402"/>
<proteinExistence type="inferred from homology"/>
<keyword evidence="11 16" id="KW-0694">RNA-binding</keyword>
<keyword evidence="8 15" id="KW-0547">Nucleotide-binding</keyword>
<dbReference type="SUPFAM" id="SSF55681">
    <property type="entry name" value="Class II aaRS and biotin synthetases"/>
    <property type="match status" value="1"/>
</dbReference>
<dbReference type="InterPro" id="IPR033714">
    <property type="entry name" value="tRNA_bind_bactPheRS"/>
</dbReference>
<dbReference type="GO" id="GO:0004826">
    <property type="term" value="F:phenylalanine-tRNA ligase activity"/>
    <property type="evidence" value="ECO:0007669"/>
    <property type="project" value="UniProtKB-UniRule"/>
</dbReference>
<evidence type="ECO:0000256" key="5">
    <source>
        <dbReference type="ARBA" id="ARBA00022555"/>
    </source>
</evidence>
<dbReference type="PROSITE" id="PS51447">
    <property type="entry name" value="FDX_ACB"/>
    <property type="match status" value="1"/>
</dbReference>
<dbReference type="PANTHER" id="PTHR10947">
    <property type="entry name" value="PHENYLALANYL-TRNA SYNTHETASE BETA CHAIN AND LEUCINE-RICH REPEAT-CONTAINING PROTEIN 47"/>
    <property type="match status" value="1"/>
</dbReference>
<dbReference type="SUPFAM" id="SSF56037">
    <property type="entry name" value="PheT/TilS domain"/>
    <property type="match status" value="1"/>
</dbReference>
<comment type="subcellular location">
    <subcellularLocation>
        <location evidence="1 15">Cytoplasm</location>
    </subcellularLocation>
</comment>
<dbReference type="SMART" id="SM00874">
    <property type="entry name" value="B5"/>
    <property type="match status" value="1"/>
</dbReference>
<dbReference type="SMART" id="SM00873">
    <property type="entry name" value="B3_4"/>
    <property type="match status" value="1"/>
</dbReference>
<dbReference type="CDD" id="cd02796">
    <property type="entry name" value="tRNA_bind_bactPheRS"/>
    <property type="match status" value="1"/>
</dbReference>
<evidence type="ECO:0000256" key="4">
    <source>
        <dbReference type="ARBA" id="ARBA00022490"/>
    </source>
</evidence>
<evidence type="ECO:0000256" key="7">
    <source>
        <dbReference type="ARBA" id="ARBA00022723"/>
    </source>
</evidence>
<keyword evidence="21" id="KW-1185">Reference proteome</keyword>
<dbReference type="Gene3D" id="3.30.930.10">
    <property type="entry name" value="Bira Bifunctional Protein, Domain 2"/>
    <property type="match status" value="1"/>
</dbReference>
<feature type="domain" description="B5" evidence="19">
    <location>
        <begin position="392"/>
        <end position="467"/>
    </location>
</feature>
<dbReference type="Pfam" id="PF01588">
    <property type="entry name" value="tRNA_bind"/>
    <property type="match status" value="1"/>
</dbReference>
<dbReference type="InterPro" id="IPR004532">
    <property type="entry name" value="Phe-tRNA-ligase_IIc_bsu_bact"/>
</dbReference>
<dbReference type="RefSeq" id="WP_038559337.1">
    <property type="nucleotide sequence ID" value="NZ_CP007481.1"/>
</dbReference>
<dbReference type="SUPFAM" id="SSF46955">
    <property type="entry name" value="Putative DNA-binding domain"/>
    <property type="match status" value="1"/>
</dbReference>
<keyword evidence="4 15" id="KW-0963">Cytoplasm</keyword>
<dbReference type="Pfam" id="PF17759">
    <property type="entry name" value="tRNA_synthFbeta"/>
    <property type="match status" value="1"/>
</dbReference>
<feature type="binding site" evidence="15">
    <location>
        <position position="455"/>
    </location>
    <ligand>
        <name>Mg(2+)</name>
        <dbReference type="ChEBI" id="CHEBI:18420"/>
        <note>shared with alpha subunit</note>
    </ligand>
</feature>
<protein>
    <recommendedName>
        <fullName evidence="15">Phenylalanine--tRNA ligase beta subunit</fullName>
        <ecNumber evidence="15">6.1.1.20</ecNumber>
    </recommendedName>
    <alternativeName>
        <fullName evidence="15">Phenylalanyl-tRNA synthetase beta subunit</fullName>
        <shortName evidence="15">PheRS</shortName>
    </alternativeName>
</protein>
<dbReference type="InterPro" id="IPR002547">
    <property type="entry name" value="tRNA-bd_dom"/>
</dbReference>
<dbReference type="NCBIfam" id="TIGR00472">
    <property type="entry name" value="pheT_bact"/>
    <property type="match status" value="1"/>
</dbReference>
<keyword evidence="10 15" id="KW-0460">Magnesium</keyword>
<dbReference type="InterPro" id="IPR005146">
    <property type="entry name" value="B3/B4_tRNA-bd"/>
</dbReference>
<keyword evidence="12 15" id="KW-0648">Protein biosynthesis</keyword>
<evidence type="ECO:0000256" key="2">
    <source>
        <dbReference type="ARBA" id="ARBA00008653"/>
    </source>
</evidence>
<evidence type="ECO:0000313" key="21">
    <source>
        <dbReference type="Proteomes" id="UP000023755"/>
    </source>
</evidence>
<keyword evidence="7 15" id="KW-0479">Metal-binding</keyword>
<comment type="catalytic activity">
    <reaction evidence="14 15">
        <text>tRNA(Phe) + L-phenylalanine + ATP = L-phenylalanyl-tRNA(Phe) + AMP + diphosphate + H(+)</text>
        <dbReference type="Rhea" id="RHEA:19413"/>
        <dbReference type="Rhea" id="RHEA-COMP:9668"/>
        <dbReference type="Rhea" id="RHEA-COMP:9699"/>
        <dbReference type="ChEBI" id="CHEBI:15378"/>
        <dbReference type="ChEBI" id="CHEBI:30616"/>
        <dbReference type="ChEBI" id="CHEBI:33019"/>
        <dbReference type="ChEBI" id="CHEBI:58095"/>
        <dbReference type="ChEBI" id="CHEBI:78442"/>
        <dbReference type="ChEBI" id="CHEBI:78531"/>
        <dbReference type="ChEBI" id="CHEBI:456215"/>
        <dbReference type="EC" id="6.1.1.20"/>
    </reaction>
</comment>